<comment type="subcellular location">
    <subcellularLocation>
        <location evidence="1">Secreted</location>
    </subcellularLocation>
</comment>
<evidence type="ECO:0000313" key="6">
    <source>
        <dbReference type="Proteomes" id="UP001458880"/>
    </source>
</evidence>
<feature type="chain" id="PRO_5043979681" evidence="3">
    <location>
        <begin position="18"/>
        <end position="138"/>
    </location>
</feature>
<name>A0AAW1MXS8_POPJA</name>
<dbReference type="GO" id="GO:0005576">
    <property type="term" value="C:extracellular region"/>
    <property type="evidence" value="ECO:0007669"/>
    <property type="project" value="UniProtKB-SubCell"/>
</dbReference>
<evidence type="ECO:0000259" key="4">
    <source>
        <dbReference type="Pfam" id="PF15430"/>
    </source>
</evidence>
<keyword evidence="3" id="KW-0732">Signal</keyword>
<feature type="signal peptide" evidence="3">
    <location>
        <begin position="1"/>
        <end position="17"/>
    </location>
</feature>
<dbReference type="EMBL" id="JASPKY010000018">
    <property type="protein sequence ID" value="KAK9752717.1"/>
    <property type="molecule type" value="Genomic_DNA"/>
</dbReference>
<proteinExistence type="predicted"/>
<feature type="domain" description="Single" evidence="4">
    <location>
        <begin position="53"/>
        <end position="102"/>
    </location>
</feature>
<gene>
    <name evidence="5" type="ORF">QE152_g3944</name>
</gene>
<comment type="caution">
    <text evidence="5">The sequence shown here is derived from an EMBL/GenBank/DDBJ whole genome shotgun (WGS) entry which is preliminary data.</text>
</comment>
<evidence type="ECO:0000256" key="3">
    <source>
        <dbReference type="SAM" id="SignalP"/>
    </source>
</evidence>
<protein>
    <submittedName>
        <fullName evidence="5">Single domain von Willebrand factor type C</fullName>
    </submittedName>
</protein>
<dbReference type="Pfam" id="PF15430">
    <property type="entry name" value="SVWC"/>
    <property type="match status" value="1"/>
</dbReference>
<organism evidence="5 6">
    <name type="scientific">Popillia japonica</name>
    <name type="common">Japanese beetle</name>
    <dbReference type="NCBI Taxonomy" id="7064"/>
    <lineage>
        <taxon>Eukaryota</taxon>
        <taxon>Metazoa</taxon>
        <taxon>Ecdysozoa</taxon>
        <taxon>Arthropoda</taxon>
        <taxon>Hexapoda</taxon>
        <taxon>Insecta</taxon>
        <taxon>Pterygota</taxon>
        <taxon>Neoptera</taxon>
        <taxon>Endopterygota</taxon>
        <taxon>Coleoptera</taxon>
        <taxon>Polyphaga</taxon>
        <taxon>Scarabaeiformia</taxon>
        <taxon>Scarabaeidae</taxon>
        <taxon>Rutelinae</taxon>
        <taxon>Popillia</taxon>
    </lineage>
</organism>
<dbReference type="InterPro" id="IPR029277">
    <property type="entry name" value="SVWC_dom"/>
</dbReference>
<dbReference type="AlphaFoldDB" id="A0AAW1MXS8"/>
<sequence>MKLAIIIISCVVVSTRCATFREYAPITAFELVQGFSCKSYTKELGRMKNNEVKSNYIPNFCGVAVCRNGVIDYETCGIKISKECALTADFSKPYPECCRTLKFVEMVDIEWWMEISKPTPEAINQNVSRLKLKIKDDA</sequence>
<accession>A0AAW1MXS8</accession>
<keyword evidence="6" id="KW-1185">Reference proteome</keyword>
<evidence type="ECO:0000256" key="2">
    <source>
        <dbReference type="ARBA" id="ARBA00022525"/>
    </source>
</evidence>
<dbReference type="Proteomes" id="UP001458880">
    <property type="component" value="Unassembled WGS sequence"/>
</dbReference>
<evidence type="ECO:0000313" key="5">
    <source>
        <dbReference type="EMBL" id="KAK9752717.1"/>
    </source>
</evidence>
<reference evidence="5 6" key="1">
    <citation type="journal article" date="2024" name="BMC Genomics">
        <title>De novo assembly and annotation of Popillia japonica's genome with initial clues to its potential as an invasive pest.</title>
        <authorList>
            <person name="Cucini C."/>
            <person name="Boschi S."/>
            <person name="Funari R."/>
            <person name="Cardaioli E."/>
            <person name="Iannotti N."/>
            <person name="Marturano G."/>
            <person name="Paoli F."/>
            <person name="Bruttini M."/>
            <person name="Carapelli A."/>
            <person name="Frati F."/>
            <person name="Nardi F."/>
        </authorList>
    </citation>
    <scope>NUCLEOTIDE SEQUENCE [LARGE SCALE GENOMIC DNA]</scope>
    <source>
        <strain evidence="5">DMR45628</strain>
    </source>
</reference>
<keyword evidence="2" id="KW-0964">Secreted</keyword>
<evidence type="ECO:0000256" key="1">
    <source>
        <dbReference type="ARBA" id="ARBA00004613"/>
    </source>
</evidence>